<evidence type="ECO:0000313" key="2">
    <source>
        <dbReference type="EMBL" id="OXA63883.1"/>
    </source>
</evidence>
<reference evidence="2 3" key="1">
    <citation type="submission" date="2015-12" db="EMBL/GenBank/DDBJ databases">
        <title>The genome of Folsomia candida.</title>
        <authorList>
            <person name="Faddeeva A."/>
            <person name="Derks M.F."/>
            <person name="Anvar Y."/>
            <person name="Smit S."/>
            <person name="Van Straalen N."/>
            <person name="Roelofs D."/>
        </authorList>
    </citation>
    <scope>NUCLEOTIDE SEQUENCE [LARGE SCALE GENOMIC DNA]</scope>
    <source>
        <strain evidence="2 3">VU population</strain>
        <tissue evidence="2">Whole body</tissue>
    </source>
</reference>
<dbReference type="AlphaFoldDB" id="A0A226F267"/>
<name>A0A226F267_FOLCA</name>
<dbReference type="EMBL" id="LNIX01000001">
    <property type="protein sequence ID" value="OXA63883.1"/>
    <property type="molecule type" value="Genomic_DNA"/>
</dbReference>
<keyword evidence="3" id="KW-1185">Reference proteome</keyword>
<gene>
    <name evidence="2" type="ORF">Fcan01_02619</name>
</gene>
<proteinExistence type="predicted"/>
<dbReference type="Proteomes" id="UP000198287">
    <property type="component" value="Unassembled WGS sequence"/>
</dbReference>
<evidence type="ECO:0000256" key="1">
    <source>
        <dbReference type="SAM" id="MobiDB-lite"/>
    </source>
</evidence>
<evidence type="ECO:0000313" key="3">
    <source>
        <dbReference type="Proteomes" id="UP000198287"/>
    </source>
</evidence>
<organism evidence="2 3">
    <name type="scientific">Folsomia candida</name>
    <name type="common">Springtail</name>
    <dbReference type="NCBI Taxonomy" id="158441"/>
    <lineage>
        <taxon>Eukaryota</taxon>
        <taxon>Metazoa</taxon>
        <taxon>Ecdysozoa</taxon>
        <taxon>Arthropoda</taxon>
        <taxon>Hexapoda</taxon>
        <taxon>Collembola</taxon>
        <taxon>Entomobryomorpha</taxon>
        <taxon>Isotomoidea</taxon>
        <taxon>Isotomidae</taxon>
        <taxon>Proisotominae</taxon>
        <taxon>Folsomia</taxon>
    </lineage>
</organism>
<accession>A0A226F267</accession>
<comment type="caution">
    <text evidence="2">The sequence shown here is derived from an EMBL/GenBank/DDBJ whole genome shotgun (WGS) entry which is preliminary data.</text>
</comment>
<feature type="region of interest" description="Disordered" evidence="1">
    <location>
        <begin position="95"/>
        <end position="119"/>
    </location>
</feature>
<sequence length="210" mass="23146">MAAPDKTSETMNLAEALNANPSASGSSDDNVVQKAKSDDDDLNANMSDITKRFNAIDLSYRHKVITQESSSDFIDDDHAEDAQHLIPDAVRHEKEVPTKMGSSVKGEMGLKDDHANNDNPDELVMLQFDDKDWKKEVGGSSYNRGAGGVGLLDVHKKTDPKNYAHAKKEESEVENIQVLPEVINCPKCNRKVATGAINYHVKFCNPDHIQ</sequence>
<feature type="region of interest" description="Disordered" evidence="1">
    <location>
        <begin position="1"/>
        <end position="45"/>
    </location>
</feature>
<feature type="compositionally biased region" description="Polar residues" evidence="1">
    <location>
        <begin position="19"/>
        <end position="30"/>
    </location>
</feature>
<protein>
    <submittedName>
        <fullName evidence="2">Uncharacterized protein</fullName>
    </submittedName>
</protein>